<dbReference type="Proteomes" id="UP001189143">
    <property type="component" value="Unassembled WGS sequence"/>
</dbReference>
<comment type="caution">
    <text evidence="1">The sequence shown here is derived from an EMBL/GenBank/DDBJ whole genome shotgun (WGS) entry which is preliminary data.</text>
</comment>
<evidence type="ECO:0000313" key="1">
    <source>
        <dbReference type="EMBL" id="CAI3701523.1"/>
    </source>
</evidence>
<protein>
    <submittedName>
        <fullName evidence="1">Uncharacterized protein</fullName>
    </submittedName>
</protein>
<proteinExistence type="predicted"/>
<dbReference type="EMBL" id="CAMTCP010000303">
    <property type="protein sequence ID" value="CAI3701523.1"/>
    <property type="molecule type" value="Genomic_DNA"/>
</dbReference>
<accession>A0AAD2DFP0</accession>
<reference evidence="1" key="1">
    <citation type="submission" date="2022-10" db="EMBL/GenBank/DDBJ databases">
        <authorList>
            <person name="Aires J."/>
            <person name="Mesa V."/>
        </authorList>
    </citation>
    <scope>NUCLEOTIDE SEQUENCE</scope>
    <source>
        <strain evidence="1">Clostridium neonatale JD116</strain>
    </source>
</reference>
<gene>
    <name evidence="1" type="ORF">CNEO2_90064</name>
</gene>
<dbReference type="AlphaFoldDB" id="A0AAD2DFP0"/>
<organism evidence="1 2">
    <name type="scientific">Clostridium neonatale</name>
    <dbReference type="NCBI Taxonomy" id="137838"/>
    <lineage>
        <taxon>Bacteria</taxon>
        <taxon>Bacillati</taxon>
        <taxon>Bacillota</taxon>
        <taxon>Clostridia</taxon>
        <taxon>Eubacteriales</taxon>
        <taxon>Clostridiaceae</taxon>
        <taxon>Clostridium</taxon>
    </lineage>
</organism>
<name>A0AAD2DFP0_9CLOT</name>
<sequence length="65" mass="7440">MDNNRNSIYDRLDCREISAKNSKAEAAPKNVCSKKQVFGQTILEQPLPKNLKAKISNTILRLFIY</sequence>
<evidence type="ECO:0000313" key="2">
    <source>
        <dbReference type="Proteomes" id="UP001189143"/>
    </source>
</evidence>